<dbReference type="Proteomes" id="UP000198807">
    <property type="component" value="Unassembled WGS sequence"/>
</dbReference>
<dbReference type="EMBL" id="FOBC01000023">
    <property type="protein sequence ID" value="SEM04537.1"/>
    <property type="molecule type" value="Genomic_DNA"/>
</dbReference>
<keyword evidence="2" id="KW-1185">Reference proteome</keyword>
<evidence type="ECO:0000313" key="2">
    <source>
        <dbReference type="Proteomes" id="UP000198807"/>
    </source>
</evidence>
<reference evidence="2" key="1">
    <citation type="submission" date="2016-10" db="EMBL/GenBank/DDBJ databases">
        <authorList>
            <person name="Varghese N."/>
            <person name="Submissions S."/>
        </authorList>
    </citation>
    <scope>NUCLEOTIDE SEQUENCE [LARGE SCALE GENOMIC DNA]</scope>
    <source>
        <strain evidence="2">CGMCC 1.9150</strain>
    </source>
</reference>
<proteinExistence type="predicted"/>
<evidence type="ECO:0000313" key="1">
    <source>
        <dbReference type="EMBL" id="SEM04537.1"/>
    </source>
</evidence>
<gene>
    <name evidence="1" type="ORF">SAMN04488129_12324</name>
</gene>
<organism evidence="1 2">
    <name type="scientific">Halomonas daqiaonensis</name>
    <dbReference type="NCBI Taxonomy" id="650850"/>
    <lineage>
        <taxon>Bacteria</taxon>
        <taxon>Pseudomonadati</taxon>
        <taxon>Pseudomonadota</taxon>
        <taxon>Gammaproteobacteria</taxon>
        <taxon>Oceanospirillales</taxon>
        <taxon>Halomonadaceae</taxon>
        <taxon>Halomonas</taxon>
    </lineage>
</organism>
<name>A0A1H7V719_9GAMM</name>
<protein>
    <submittedName>
        <fullName evidence="1">Uncharacterized protein</fullName>
    </submittedName>
</protein>
<dbReference type="AlphaFoldDB" id="A0A1H7V719"/>
<accession>A0A1H7V719</accession>
<sequence>MSGGSCGSTSCRARVGLNYAMLALTLGIVYEVTEQRRNRIYANRVYIDILNQDTP</sequence>
<dbReference type="STRING" id="650850.SAMN04488129_12324"/>